<keyword evidence="4" id="KW-0862">Zinc</keyword>
<dbReference type="PROSITE" id="PS50157">
    <property type="entry name" value="ZINC_FINGER_C2H2_2"/>
    <property type="match status" value="2"/>
</dbReference>
<dbReference type="GO" id="GO:0005634">
    <property type="term" value="C:nucleus"/>
    <property type="evidence" value="ECO:0007669"/>
    <property type="project" value="UniProtKB-SubCell"/>
</dbReference>
<dbReference type="Pfam" id="PF00096">
    <property type="entry name" value="zf-C2H2"/>
    <property type="match status" value="2"/>
</dbReference>
<evidence type="ECO:0000313" key="11">
    <source>
        <dbReference type="EMBL" id="KAG2218161.1"/>
    </source>
</evidence>
<dbReference type="InterPro" id="IPR013087">
    <property type="entry name" value="Znf_C2H2_type"/>
</dbReference>
<accession>A0A8H7RYF7</accession>
<feature type="region of interest" description="Disordered" evidence="9">
    <location>
        <begin position="284"/>
        <end position="335"/>
    </location>
</feature>
<dbReference type="InterPro" id="IPR051061">
    <property type="entry name" value="Zinc_finger_trans_reg"/>
</dbReference>
<reference evidence="11 12" key="1">
    <citation type="submission" date="2020-12" db="EMBL/GenBank/DDBJ databases">
        <title>Metabolic potential, ecology and presence of endohyphal bacteria is reflected in genomic diversity of Mucoromycotina.</title>
        <authorList>
            <person name="Muszewska A."/>
            <person name="Okrasinska A."/>
            <person name="Steczkiewicz K."/>
            <person name="Drgas O."/>
            <person name="Orlowska M."/>
            <person name="Perlinska-Lenart U."/>
            <person name="Aleksandrzak-Piekarczyk T."/>
            <person name="Szatraj K."/>
            <person name="Zielenkiewicz U."/>
            <person name="Pilsyk S."/>
            <person name="Malc E."/>
            <person name="Mieczkowski P."/>
            <person name="Kruszewska J.S."/>
            <person name="Biernat P."/>
            <person name="Pawlowska J."/>
        </authorList>
    </citation>
    <scope>NUCLEOTIDE SEQUENCE [LARGE SCALE GENOMIC DNA]</scope>
    <source>
        <strain evidence="11 12">CBS 142.35</strain>
    </source>
</reference>
<dbReference type="Proteomes" id="UP000646827">
    <property type="component" value="Unassembled WGS sequence"/>
</dbReference>
<keyword evidence="6" id="KW-0804">Transcription</keyword>
<feature type="compositionally biased region" description="Low complexity" evidence="9">
    <location>
        <begin position="15"/>
        <end position="43"/>
    </location>
</feature>
<evidence type="ECO:0000256" key="6">
    <source>
        <dbReference type="ARBA" id="ARBA00023163"/>
    </source>
</evidence>
<feature type="compositionally biased region" description="Low complexity" evidence="9">
    <location>
        <begin position="103"/>
        <end position="126"/>
    </location>
</feature>
<protein>
    <recommendedName>
        <fullName evidence="10">C2H2-type domain-containing protein</fullName>
    </recommendedName>
</protein>
<dbReference type="SMART" id="SM00355">
    <property type="entry name" value="ZnF_C2H2"/>
    <property type="match status" value="2"/>
</dbReference>
<evidence type="ECO:0000256" key="3">
    <source>
        <dbReference type="ARBA" id="ARBA00022771"/>
    </source>
</evidence>
<dbReference type="PROSITE" id="PS00028">
    <property type="entry name" value="ZINC_FINGER_C2H2_1"/>
    <property type="match status" value="2"/>
</dbReference>
<feature type="compositionally biased region" description="Low complexity" evidence="9">
    <location>
        <begin position="75"/>
        <end position="90"/>
    </location>
</feature>
<dbReference type="OrthoDB" id="3437960at2759"/>
<keyword evidence="12" id="KW-1185">Reference proteome</keyword>
<dbReference type="AlphaFoldDB" id="A0A8H7RYF7"/>
<evidence type="ECO:0000256" key="8">
    <source>
        <dbReference type="PROSITE-ProRule" id="PRU00042"/>
    </source>
</evidence>
<comment type="caution">
    <text evidence="11">The sequence shown here is derived from an EMBL/GenBank/DDBJ whole genome shotgun (WGS) entry which is preliminary data.</text>
</comment>
<dbReference type="SUPFAM" id="SSF57667">
    <property type="entry name" value="beta-beta-alpha zinc fingers"/>
    <property type="match status" value="1"/>
</dbReference>
<evidence type="ECO:0000256" key="7">
    <source>
        <dbReference type="ARBA" id="ARBA00023242"/>
    </source>
</evidence>
<evidence type="ECO:0000256" key="4">
    <source>
        <dbReference type="ARBA" id="ARBA00022833"/>
    </source>
</evidence>
<evidence type="ECO:0000313" key="12">
    <source>
        <dbReference type="Proteomes" id="UP000646827"/>
    </source>
</evidence>
<proteinExistence type="predicted"/>
<keyword evidence="7" id="KW-0539">Nucleus</keyword>
<evidence type="ECO:0000256" key="2">
    <source>
        <dbReference type="ARBA" id="ARBA00022723"/>
    </source>
</evidence>
<evidence type="ECO:0000256" key="1">
    <source>
        <dbReference type="ARBA" id="ARBA00004123"/>
    </source>
</evidence>
<name>A0A8H7RYF7_9FUNG</name>
<feature type="domain" description="C2H2-type" evidence="10">
    <location>
        <begin position="216"/>
        <end position="246"/>
    </location>
</feature>
<keyword evidence="2" id="KW-0479">Metal-binding</keyword>
<dbReference type="Gene3D" id="3.30.160.60">
    <property type="entry name" value="Classic Zinc Finger"/>
    <property type="match status" value="1"/>
</dbReference>
<feature type="compositionally biased region" description="Polar residues" evidence="9">
    <location>
        <begin position="302"/>
        <end position="311"/>
    </location>
</feature>
<dbReference type="PANTHER" id="PTHR46179:SF13">
    <property type="entry name" value="C2H2-TYPE DOMAIN-CONTAINING PROTEIN"/>
    <property type="match status" value="1"/>
</dbReference>
<keyword evidence="5" id="KW-0805">Transcription regulation</keyword>
<dbReference type="EMBL" id="JAEPRB010000248">
    <property type="protein sequence ID" value="KAG2218161.1"/>
    <property type="molecule type" value="Genomic_DNA"/>
</dbReference>
<evidence type="ECO:0000256" key="9">
    <source>
        <dbReference type="SAM" id="MobiDB-lite"/>
    </source>
</evidence>
<evidence type="ECO:0000259" key="10">
    <source>
        <dbReference type="PROSITE" id="PS50157"/>
    </source>
</evidence>
<dbReference type="GO" id="GO:0008270">
    <property type="term" value="F:zinc ion binding"/>
    <property type="evidence" value="ECO:0007669"/>
    <property type="project" value="UniProtKB-KW"/>
</dbReference>
<feature type="compositionally biased region" description="Basic residues" evidence="9">
    <location>
        <begin position="59"/>
        <end position="69"/>
    </location>
</feature>
<organism evidence="11 12">
    <name type="scientific">Circinella minor</name>
    <dbReference type="NCBI Taxonomy" id="1195481"/>
    <lineage>
        <taxon>Eukaryota</taxon>
        <taxon>Fungi</taxon>
        <taxon>Fungi incertae sedis</taxon>
        <taxon>Mucoromycota</taxon>
        <taxon>Mucoromycotina</taxon>
        <taxon>Mucoromycetes</taxon>
        <taxon>Mucorales</taxon>
        <taxon>Lichtheimiaceae</taxon>
        <taxon>Circinella</taxon>
    </lineage>
</organism>
<feature type="region of interest" description="Disordered" evidence="9">
    <location>
        <begin position="1"/>
        <end position="151"/>
    </location>
</feature>
<keyword evidence="3 8" id="KW-0863">Zinc-finger</keyword>
<sequence length="335" mass="35458">MSQPAIKIKLRLNGPSSSSKSENSSPSSSNNTSATSSPAQSSAKLVNEPDLTLSTSPAKKQKLNRRSRKPQSNVTTPAATEPATPSSITAGDDDISVAEDVGTPASSITTTTPATPAATPTPTPAAMSRPRGGHHHTSHHASSSRKDILKHKDTKVRKWTKEPITFYTLEGNPIKLGTWNSEEEMTLNKQSTEPTTLADIDALYSASGGEKDFRPYLCTQPGCSKSFTTYDQLQTHETNMHGTKKLICGINGCHKSFVTPGQLTKHRKMVHFRAARKAKMEAAAAAAAAAEESANPDDTAPKSGTTANNEATPPPPPPNGSSEVVDVGNSEDMTT</sequence>
<dbReference type="PANTHER" id="PTHR46179">
    <property type="entry name" value="ZINC FINGER PROTEIN"/>
    <property type="match status" value="1"/>
</dbReference>
<dbReference type="GO" id="GO:0006357">
    <property type="term" value="P:regulation of transcription by RNA polymerase II"/>
    <property type="evidence" value="ECO:0007669"/>
    <property type="project" value="TreeGrafter"/>
</dbReference>
<feature type="domain" description="C2H2-type" evidence="10">
    <location>
        <begin position="246"/>
        <end position="271"/>
    </location>
</feature>
<feature type="compositionally biased region" description="Low complexity" evidence="9">
    <location>
        <begin position="284"/>
        <end position="293"/>
    </location>
</feature>
<evidence type="ECO:0000256" key="5">
    <source>
        <dbReference type="ARBA" id="ARBA00023015"/>
    </source>
</evidence>
<dbReference type="InterPro" id="IPR036236">
    <property type="entry name" value="Znf_C2H2_sf"/>
</dbReference>
<comment type="subcellular location">
    <subcellularLocation>
        <location evidence="1">Nucleus</location>
    </subcellularLocation>
</comment>
<feature type="compositionally biased region" description="Basic residues" evidence="9">
    <location>
        <begin position="131"/>
        <end position="143"/>
    </location>
</feature>
<gene>
    <name evidence="11" type="ORF">INT45_006213</name>
</gene>